<proteinExistence type="predicted"/>
<dbReference type="AlphaFoldDB" id="A0A7K0DP53"/>
<evidence type="ECO:0000313" key="2">
    <source>
        <dbReference type="Proteomes" id="UP000431401"/>
    </source>
</evidence>
<dbReference type="OrthoDB" id="4557642at2"/>
<comment type="caution">
    <text evidence="1">The sequence shown here is derived from an EMBL/GenBank/DDBJ whole genome shotgun (WGS) entry which is preliminary data.</text>
</comment>
<dbReference type="Proteomes" id="UP000431401">
    <property type="component" value="Unassembled WGS sequence"/>
</dbReference>
<dbReference type="EMBL" id="WEGI01000004">
    <property type="protein sequence ID" value="MQY26574.1"/>
    <property type="molecule type" value="Genomic_DNA"/>
</dbReference>
<name>A0A7K0DP53_9NOCA</name>
<sequence>MSTDEDFAELTAMLDADDIEDEPRLIATHYATPEEAIEMVRAAQTLGLGIRLHNRLRVEEPNDDGEETAVEEWILDLLDSPPEVEED</sequence>
<accession>A0A7K0DP53</accession>
<keyword evidence="2" id="KW-1185">Reference proteome</keyword>
<gene>
    <name evidence="1" type="ORF">NRB56_21450</name>
</gene>
<reference evidence="1 2" key="1">
    <citation type="submission" date="2019-10" db="EMBL/GenBank/DDBJ databases">
        <title>Nocardia macrotermitis sp. nov. and Nocardia aurantia sp. nov., isolated from the gut of fungus growing-termite Macrotermes natalensis.</title>
        <authorList>
            <person name="Benndorf R."/>
            <person name="Schwitalla J."/>
            <person name="Martin K."/>
            <person name="De Beer W."/>
            <person name="Kaster A.-K."/>
            <person name="Vollmers J."/>
            <person name="Poulsen M."/>
            <person name="Beemelmanns C."/>
        </authorList>
    </citation>
    <scope>NUCLEOTIDE SEQUENCE [LARGE SCALE GENOMIC DNA]</scope>
    <source>
        <strain evidence="1 2">RB56</strain>
    </source>
</reference>
<evidence type="ECO:0000313" key="1">
    <source>
        <dbReference type="EMBL" id="MQY26574.1"/>
    </source>
</evidence>
<protein>
    <submittedName>
        <fullName evidence="1">Uncharacterized protein</fullName>
    </submittedName>
</protein>
<organism evidence="1 2">
    <name type="scientific">Nocardia aurantia</name>
    <dbReference type="NCBI Taxonomy" id="2585199"/>
    <lineage>
        <taxon>Bacteria</taxon>
        <taxon>Bacillati</taxon>
        <taxon>Actinomycetota</taxon>
        <taxon>Actinomycetes</taxon>
        <taxon>Mycobacteriales</taxon>
        <taxon>Nocardiaceae</taxon>
        <taxon>Nocardia</taxon>
    </lineage>
</organism>
<dbReference type="RefSeq" id="WP_153340895.1">
    <property type="nucleotide sequence ID" value="NZ_WEGI01000004.1"/>
</dbReference>